<dbReference type="AlphaFoldDB" id="X1M806"/>
<reference evidence="1" key="1">
    <citation type="journal article" date="2014" name="Front. Microbiol.">
        <title>High frequency of phylogenetically diverse reductive dehalogenase-homologous genes in deep subseafloor sedimentary metagenomes.</title>
        <authorList>
            <person name="Kawai M."/>
            <person name="Futagami T."/>
            <person name="Toyoda A."/>
            <person name="Takaki Y."/>
            <person name="Nishi S."/>
            <person name="Hori S."/>
            <person name="Arai W."/>
            <person name="Tsubouchi T."/>
            <person name="Morono Y."/>
            <person name="Uchiyama I."/>
            <person name="Ito T."/>
            <person name="Fujiyama A."/>
            <person name="Inagaki F."/>
            <person name="Takami H."/>
        </authorList>
    </citation>
    <scope>NUCLEOTIDE SEQUENCE</scope>
    <source>
        <strain evidence="1">Expedition CK06-06</strain>
    </source>
</reference>
<protein>
    <submittedName>
        <fullName evidence="1">Uncharacterized protein</fullName>
    </submittedName>
</protein>
<sequence length="56" mass="5644">NAFISPSGIPEKTVLILSGDARGEDKGAAEFSNVTGTITLQGTGFSAPIKAGTGRH</sequence>
<name>X1M806_9ZZZZ</name>
<feature type="non-terminal residue" evidence="1">
    <location>
        <position position="1"/>
    </location>
</feature>
<accession>X1M806</accession>
<comment type="caution">
    <text evidence="1">The sequence shown here is derived from an EMBL/GenBank/DDBJ whole genome shotgun (WGS) entry which is preliminary data.</text>
</comment>
<dbReference type="EMBL" id="BARV01007648">
    <property type="protein sequence ID" value="GAI10835.1"/>
    <property type="molecule type" value="Genomic_DNA"/>
</dbReference>
<organism evidence="1">
    <name type="scientific">marine sediment metagenome</name>
    <dbReference type="NCBI Taxonomy" id="412755"/>
    <lineage>
        <taxon>unclassified sequences</taxon>
        <taxon>metagenomes</taxon>
        <taxon>ecological metagenomes</taxon>
    </lineage>
</organism>
<evidence type="ECO:0000313" key="1">
    <source>
        <dbReference type="EMBL" id="GAI10835.1"/>
    </source>
</evidence>
<gene>
    <name evidence="1" type="ORF">S06H3_15535</name>
</gene>
<proteinExistence type="predicted"/>